<keyword evidence="1 5" id="KW-0489">Methyltransferase</keyword>
<dbReference type="KEGG" id="dpte:113794493"/>
<dbReference type="RefSeq" id="XP_027200410.1">
    <property type="nucleotide sequence ID" value="XM_027344609.1"/>
</dbReference>
<feature type="binding site" evidence="5">
    <location>
        <position position="103"/>
    </location>
    <ligand>
        <name>S-adenosyl-L-methionine</name>
        <dbReference type="ChEBI" id="CHEBI:59789"/>
    </ligand>
</feature>
<dbReference type="Proteomes" id="UP000515146">
    <property type="component" value="Unplaced"/>
</dbReference>
<evidence type="ECO:0000256" key="2">
    <source>
        <dbReference type="ARBA" id="ARBA00022679"/>
    </source>
</evidence>
<feature type="binding site" evidence="5">
    <location>
        <position position="130"/>
    </location>
    <ligand>
        <name>S-adenosyl-L-methionine</name>
        <dbReference type="ChEBI" id="CHEBI:59789"/>
    </ligand>
</feature>
<dbReference type="PANTHER" id="PTHR22808">
    <property type="entry name" value="NCL1 YEAST -RELATED NOL1/NOP2/FMU SUN DOMAIN-CONTAINING"/>
    <property type="match status" value="1"/>
</dbReference>
<evidence type="ECO:0000256" key="3">
    <source>
        <dbReference type="ARBA" id="ARBA00022691"/>
    </source>
</evidence>
<dbReference type="PROSITE" id="PS51686">
    <property type="entry name" value="SAM_MT_RSMB_NOP"/>
    <property type="match status" value="1"/>
</dbReference>
<dbReference type="Pfam" id="PF01189">
    <property type="entry name" value="Methyltr_RsmB-F"/>
    <property type="match status" value="1"/>
</dbReference>
<dbReference type="InterPro" id="IPR023267">
    <property type="entry name" value="RCMT"/>
</dbReference>
<feature type="binding site" evidence="5">
    <location>
        <begin position="72"/>
        <end position="78"/>
    </location>
    <ligand>
        <name>S-adenosyl-L-methionine</name>
        <dbReference type="ChEBI" id="CHEBI:59789"/>
    </ligand>
</feature>
<dbReference type="Gene3D" id="3.40.50.150">
    <property type="entry name" value="Vaccinia Virus protein VP39"/>
    <property type="match status" value="1"/>
</dbReference>
<evidence type="ECO:0000256" key="1">
    <source>
        <dbReference type="ARBA" id="ARBA00022603"/>
    </source>
</evidence>
<evidence type="ECO:0000313" key="7">
    <source>
        <dbReference type="Proteomes" id="UP000515146"/>
    </source>
</evidence>
<evidence type="ECO:0000259" key="6">
    <source>
        <dbReference type="PROSITE" id="PS51686"/>
    </source>
</evidence>
<feature type="active site" description="Nucleophile" evidence="5">
    <location>
        <position position="206"/>
    </location>
</feature>
<accession>A0A6P6Y557</accession>
<dbReference type="OrthoDB" id="6093671at2759"/>
<feature type="binding site" evidence="5">
    <location>
        <position position="153"/>
    </location>
    <ligand>
        <name>S-adenosyl-L-methionine</name>
        <dbReference type="ChEBI" id="CHEBI:59789"/>
    </ligand>
</feature>
<dbReference type="InterPro" id="IPR001678">
    <property type="entry name" value="MeTrfase_RsmB-F_NOP2_dom"/>
</dbReference>
<comment type="similarity">
    <text evidence="5">Belongs to the class I-like SAM-binding methyltransferase superfamily. RsmB/NOP family.</text>
</comment>
<proteinExistence type="inferred from homology"/>
<dbReference type="GO" id="GO:0001510">
    <property type="term" value="P:RNA methylation"/>
    <property type="evidence" value="ECO:0007669"/>
    <property type="project" value="InterPro"/>
</dbReference>
<organism evidence="7 8">
    <name type="scientific">Dermatophagoides pteronyssinus</name>
    <name type="common">European house dust mite</name>
    <dbReference type="NCBI Taxonomy" id="6956"/>
    <lineage>
        <taxon>Eukaryota</taxon>
        <taxon>Metazoa</taxon>
        <taxon>Ecdysozoa</taxon>
        <taxon>Arthropoda</taxon>
        <taxon>Chelicerata</taxon>
        <taxon>Arachnida</taxon>
        <taxon>Acari</taxon>
        <taxon>Acariformes</taxon>
        <taxon>Sarcoptiformes</taxon>
        <taxon>Astigmata</taxon>
        <taxon>Psoroptidia</taxon>
        <taxon>Analgoidea</taxon>
        <taxon>Pyroglyphidae</taxon>
        <taxon>Dermatophagoidinae</taxon>
        <taxon>Dermatophagoides</taxon>
    </lineage>
</organism>
<dbReference type="InterPro" id="IPR029063">
    <property type="entry name" value="SAM-dependent_MTases_sf"/>
</dbReference>
<dbReference type="GO" id="GO:0003723">
    <property type="term" value="F:RNA binding"/>
    <property type="evidence" value="ECO:0007669"/>
    <property type="project" value="UniProtKB-UniRule"/>
</dbReference>
<dbReference type="InterPro" id="IPR049560">
    <property type="entry name" value="MeTrfase_RsmB-F_NOP2_cat"/>
</dbReference>
<gene>
    <name evidence="8" type="primary">LOC113794493</name>
</gene>
<protein>
    <submittedName>
        <fullName evidence="8">tRNA (Cytosine(34)-C(5))-methyltransferase-like</fullName>
    </submittedName>
</protein>
<evidence type="ECO:0000256" key="5">
    <source>
        <dbReference type="PROSITE-ProRule" id="PRU01023"/>
    </source>
</evidence>
<dbReference type="InParanoid" id="A0A6P6Y557"/>
<dbReference type="SUPFAM" id="SSF53335">
    <property type="entry name" value="S-adenosyl-L-methionine-dependent methyltransferases"/>
    <property type="match status" value="1"/>
</dbReference>
<keyword evidence="3 5" id="KW-0949">S-adenosyl-L-methionine</keyword>
<reference evidence="8" key="1">
    <citation type="submission" date="2025-08" db="UniProtKB">
        <authorList>
            <consortium name="RefSeq"/>
        </authorList>
    </citation>
    <scope>IDENTIFICATION</scope>
    <source>
        <strain evidence="8">Airmid</strain>
    </source>
</reference>
<dbReference type="GO" id="GO:0008173">
    <property type="term" value="F:RNA methyltransferase activity"/>
    <property type="evidence" value="ECO:0007669"/>
    <property type="project" value="InterPro"/>
</dbReference>
<name>A0A6P6Y557_DERPT</name>
<evidence type="ECO:0000313" key="8">
    <source>
        <dbReference type="RefSeq" id="XP_027200410.1"/>
    </source>
</evidence>
<keyword evidence="4 5" id="KW-0694">RNA-binding</keyword>
<dbReference type="AlphaFoldDB" id="A0A6P6Y557"/>
<sequence length="328" mass="35620">MRAAADCAAFYAALQRPLPVAFRVVGADAKSEHIRRSSETGLLIRQEVVSMLPVQLLSTVLPAGPLTLLDLCAAPGSKTSQLLELLSARPTADREESLVVANDLSPSRVYMLLHRLRYLIQPCLLATREDSSAFPFLKQADGTEVQFSGVIADVPCSGDGTYRKTARLGNTWRVLKAMKLHSTQLKIAKRAAALAKVGGHVLYSTCSLNPVENEAVIDALVHLAEGALEVVKTQVEGFAHRSGLVRWPVMLEGKPYFDSKSVPPETQKLHNVPSTVFATGNPALANCLRFYPHDNDSGGFFCCLLRKKSAVPWEEAVRAASANRMTEA</sequence>
<dbReference type="PANTHER" id="PTHR22808:SF1">
    <property type="entry name" value="RNA CYTOSINE-C(5)-METHYLTRANSFERASE NSUN2-RELATED"/>
    <property type="match status" value="1"/>
</dbReference>
<evidence type="ECO:0000256" key="4">
    <source>
        <dbReference type="ARBA" id="ARBA00022884"/>
    </source>
</evidence>
<feature type="domain" description="SAM-dependent MTase RsmB/NOP-type" evidence="6">
    <location>
        <begin position="1"/>
        <end position="308"/>
    </location>
</feature>
<keyword evidence="7" id="KW-1185">Reference proteome</keyword>
<dbReference type="PRINTS" id="PR02008">
    <property type="entry name" value="RCMTFAMILY"/>
</dbReference>
<keyword evidence="2 5" id="KW-0808">Transferase</keyword>